<organism evidence="1 2">
    <name type="scientific">Pontibacillus marinus BH030004 = DSM 16465</name>
    <dbReference type="NCBI Taxonomy" id="1385511"/>
    <lineage>
        <taxon>Bacteria</taxon>
        <taxon>Bacillati</taxon>
        <taxon>Bacillota</taxon>
        <taxon>Bacilli</taxon>
        <taxon>Bacillales</taxon>
        <taxon>Bacillaceae</taxon>
        <taxon>Pontibacillus</taxon>
    </lineage>
</organism>
<reference evidence="1 2" key="1">
    <citation type="submission" date="2013-08" db="EMBL/GenBank/DDBJ databases">
        <authorList>
            <person name="Huang J."/>
            <person name="Wang G."/>
        </authorList>
    </citation>
    <scope>NUCLEOTIDE SEQUENCE [LARGE SCALE GENOMIC DNA]</scope>
    <source>
        <strain evidence="1 2">BH030004</strain>
    </source>
</reference>
<dbReference type="AlphaFoldDB" id="A0A0A5GIL2"/>
<protein>
    <submittedName>
        <fullName evidence="1">Uncharacterized protein</fullName>
    </submittedName>
</protein>
<dbReference type="OrthoDB" id="10000921at2"/>
<accession>A0A0A5GIL2</accession>
<evidence type="ECO:0000313" key="2">
    <source>
        <dbReference type="Proteomes" id="UP000030403"/>
    </source>
</evidence>
<dbReference type="EMBL" id="AVPF01000004">
    <property type="protein sequence ID" value="KGX91043.1"/>
    <property type="molecule type" value="Genomic_DNA"/>
</dbReference>
<dbReference type="RefSeq" id="WP_027447757.1">
    <property type="nucleotide sequence ID" value="NZ_AVPF01000004.1"/>
</dbReference>
<comment type="caution">
    <text evidence="1">The sequence shown here is derived from an EMBL/GenBank/DDBJ whole genome shotgun (WGS) entry which is preliminary data.</text>
</comment>
<sequence>MNNNDNSTLSLTFIPPYYEEGMPMGGHYEVRAVLSGELGKIGAFFRAEYIDKENAPWIYHMENITETFGRDGQVMDDLAIWSKAPLLSGPQEPINIFGSSHYGYSIKFSVNNQEQFWSVNHTTNAYHDRVVYSKLNSRDLFDNLVQLYESVYNSKYDRPNHKTFEVFFG</sequence>
<gene>
    <name evidence="1" type="ORF">N783_13580</name>
</gene>
<name>A0A0A5GIL2_9BACI</name>
<dbReference type="Proteomes" id="UP000030403">
    <property type="component" value="Unassembled WGS sequence"/>
</dbReference>
<evidence type="ECO:0000313" key="1">
    <source>
        <dbReference type="EMBL" id="KGX91043.1"/>
    </source>
</evidence>
<keyword evidence="2" id="KW-1185">Reference proteome</keyword>
<proteinExistence type="predicted"/>